<dbReference type="EMBL" id="JAUEPT010000095">
    <property type="protein sequence ID" value="KAK0432388.1"/>
    <property type="molecule type" value="Genomic_DNA"/>
</dbReference>
<organism evidence="1 2">
    <name type="scientific">Armillaria borealis</name>
    <dbReference type="NCBI Taxonomy" id="47425"/>
    <lineage>
        <taxon>Eukaryota</taxon>
        <taxon>Fungi</taxon>
        <taxon>Dikarya</taxon>
        <taxon>Basidiomycota</taxon>
        <taxon>Agaricomycotina</taxon>
        <taxon>Agaricomycetes</taxon>
        <taxon>Agaricomycetidae</taxon>
        <taxon>Agaricales</taxon>
        <taxon>Marasmiineae</taxon>
        <taxon>Physalacriaceae</taxon>
        <taxon>Armillaria</taxon>
    </lineage>
</organism>
<evidence type="ECO:0000313" key="2">
    <source>
        <dbReference type="Proteomes" id="UP001175226"/>
    </source>
</evidence>
<comment type="caution">
    <text evidence="1">The sequence shown here is derived from an EMBL/GenBank/DDBJ whole genome shotgun (WGS) entry which is preliminary data.</text>
</comment>
<reference evidence="1" key="1">
    <citation type="submission" date="2023-06" db="EMBL/GenBank/DDBJ databases">
        <authorList>
            <consortium name="Lawrence Berkeley National Laboratory"/>
            <person name="Ahrendt S."/>
            <person name="Sahu N."/>
            <person name="Indic B."/>
            <person name="Wong-Bajracharya J."/>
            <person name="Merenyi Z."/>
            <person name="Ke H.-M."/>
            <person name="Monk M."/>
            <person name="Kocsube S."/>
            <person name="Drula E."/>
            <person name="Lipzen A."/>
            <person name="Balint B."/>
            <person name="Henrissat B."/>
            <person name="Andreopoulos B."/>
            <person name="Martin F.M."/>
            <person name="Harder C.B."/>
            <person name="Rigling D."/>
            <person name="Ford K.L."/>
            <person name="Foster G.D."/>
            <person name="Pangilinan J."/>
            <person name="Papanicolaou A."/>
            <person name="Barry K."/>
            <person name="LaButti K."/>
            <person name="Viragh M."/>
            <person name="Koriabine M."/>
            <person name="Yan M."/>
            <person name="Riley R."/>
            <person name="Champramary S."/>
            <person name="Plett K.L."/>
            <person name="Tsai I.J."/>
            <person name="Slot J."/>
            <person name="Sipos G."/>
            <person name="Plett J."/>
            <person name="Nagy L.G."/>
            <person name="Grigoriev I.V."/>
        </authorList>
    </citation>
    <scope>NUCLEOTIDE SEQUENCE</scope>
    <source>
        <strain evidence="1">FPL87.14</strain>
    </source>
</reference>
<accession>A0AA39J0U4</accession>
<keyword evidence="2" id="KW-1185">Reference proteome</keyword>
<gene>
    <name evidence="1" type="ORF">EV421DRAFT_1742357</name>
</gene>
<dbReference type="Proteomes" id="UP001175226">
    <property type="component" value="Unassembled WGS sequence"/>
</dbReference>
<evidence type="ECO:0000313" key="1">
    <source>
        <dbReference type="EMBL" id="KAK0432388.1"/>
    </source>
</evidence>
<sequence>MCHSRLCEGFVIPHELEGFLHAQSLFNGLPPNCFPIKPITWHFNERIKNAEASRAQSRKGLFLVECVTLSQLNKPKLPQPLVDEMSHLDAMALVTATRCQACEEEADIRIWSDGPEKEQETGPCFWTRDIIYVDSVWKQMELCGLNKIKRGDNVSPKGQFHSQPGFWMKLMIAYFVAQRDATFQYQQQRQGSTTHAVLFLGLEWEEQKKTAAAHLAKSGCTATSTIMDCKHLHMLLLFTITLWHMDWHVRDAQSFVSRDKGTS</sequence>
<protein>
    <submittedName>
        <fullName evidence="1">Uncharacterized protein</fullName>
    </submittedName>
</protein>
<dbReference type="AlphaFoldDB" id="A0AA39J0U4"/>
<proteinExistence type="predicted"/>
<name>A0AA39J0U4_9AGAR</name>